<dbReference type="GO" id="GO:0016755">
    <property type="term" value="F:aminoacyltransferase activity"/>
    <property type="evidence" value="ECO:0007669"/>
    <property type="project" value="InterPro"/>
</dbReference>
<accession>A0A2M7BCZ6</accession>
<dbReference type="InterPro" id="IPR003447">
    <property type="entry name" value="FEMABX"/>
</dbReference>
<name>A0A2M7BCZ6_9BACT</name>
<dbReference type="InterPro" id="IPR050644">
    <property type="entry name" value="PG_Glycine_Bridge_Synth"/>
</dbReference>
<evidence type="ECO:0000256" key="4">
    <source>
        <dbReference type="ARBA" id="ARBA00022984"/>
    </source>
</evidence>
<gene>
    <name evidence="7" type="ORF">COS54_01835</name>
</gene>
<dbReference type="PANTHER" id="PTHR36174:SF1">
    <property type="entry name" value="LIPID II:GLYCINE GLYCYLTRANSFERASE"/>
    <property type="match status" value="1"/>
</dbReference>
<dbReference type="Gene3D" id="3.40.630.30">
    <property type="match status" value="2"/>
</dbReference>
<dbReference type="Proteomes" id="UP000229631">
    <property type="component" value="Unassembled WGS sequence"/>
</dbReference>
<keyword evidence="3" id="KW-0133">Cell shape</keyword>
<dbReference type="GO" id="GO:0008360">
    <property type="term" value="P:regulation of cell shape"/>
    <property type="evidence" value="ECO:0007669"/>
    <property type="project" value="UniProtKB-KW"/>
</dbReference>
<dbReference type="Pfam" id="PF02388">
    <property type="entry name" value="FemAB"/>
    <property type="match status" value="2"/>
</dbReference>
<dbReference type="GO" id="GO:0071555">
    <property type="term" value="P:cell wall organization"/>
    <property type="evidence" value="ECO:0007669"/>
    <property type="project" value="UniProtKB-KW"/>
</dbReference>
<dbReference type="AlphaFoldDB" id="A0A2M7BCZ6"/>
<protein>
    <submittedName>
        <fullName evidence="7">Peptidoglycan bridge formation protein FemAB</fullName>
    </submittedName>
</protein>
<dbReference type="GO" id="GO:0009252">
    <property type="term" value="P:peptidoglycan biosynthetic process"/>
    <property type="evidence" value="ECO:0007669"/>
    <property type="project" value="UniProtKB-KW"/>
</dbReference>
<evidence type="ECO:0000256" key="5">
    <source>
        <dbReference type="ARBA" id="ARBA00023315"/>
    </source>
</evidence>
<dbReference type="SUPFAM" id="SSF55729">
    <property type="entry name" value="Acyl-CoA N-acyltransferases (Nat)"/>
    <property type="match status" value="2"/>
</dbReference>
<keyword evidence="5" id="KW-0012">Acyltransferase</keyword>
<evidence type="ECO:0000313" key="8">
    <source>
        <dbReference type="Proteomes" id="UP000229631"/>
    </source>
</evidence>
<comment type="caution">
    <text evidence="7">The sequence shown here is derived from an EMBL/GenBank/DDBJ whole genome shotgun (WGS) entry which is preliminary data.</text>
</comment>
<sequence length="334" mass="38878">MEEIKILKEQPENYNELATHPLQSWQWGEFRKDQGVAVVRLGIFQKAKLMQVFQITFHQIPHLPFSIGYLPKSSLPSKEVINKLKEIGQEKKAIFIKIEPNTEKSEIRNSKSETLGLIKGKPLFTKYTSVIDLTKIEEELLKSFKPKTRYNIHLAEKHGVSVREDNSEKAFVEYLKLLFETTKRQGFYAHNEKYHQKQWEILKDAGISHLLTAAHEGKTLSAFLLFVFNKTLYYPYGASTRENRELMAPTLLMWEAIRFGKKMGCTSFDLWGDIGPNPSPDNPYFGFHKFKEGFSPKLTEFLGTYDLVINPGLYQLYKISDSLRWKFLHLKSKF</sequence>
<organism evidence="7 8">
    <name type="scientific">Candidatus Shapirobacteria bacterium CG03_land_8_20_14_0_80_39_12</name>
    <dbReference type="NCBI Taxonomy" id="1974879"/>
    <lineage>
        <taxon>Bacteria</taxon>
        <taxon>Candidatus Shapironibacteriota</taxon>
    </lineage>
</organism>
<dbReference type="PANTHER" id="PTHR36174">
    <property type="entry name" value="LIPID II:GLYCINE GLYCYLTRANSFERASE"/>
    <property type="match status" value="1"/>
</dbReference>
<evidence type="ECO:0000256" key="1">
    <source>
        <dbReference type="ARBA" id="ARBA00009943"/>
    </source>
</evidence>
<evidence type="ECO:0000256" key="6">
    <source>
        <dbReference type="ARBA" id="ARBA00023316"/>
    </source>
</evidence>
<proteinExistence type="inferred from homology"/>
<keyword evidence="6" id="KW-0961">Cell wall biogenesis/degradation</keyword>
<reference evidence="8" key="1">
    <citation type="submission" date="2017-09" db="EMBL/GenBank/DDBJ databases">
        <title>Depth-based differentiation of microbial function through sediment-hosted aquifers and enrichment of novel symbionts in the deep terrestrial subsurface.</title>
        <authorList>
            <person name="Probst A.J."/>
            <person name="Ladd B."/>
            <person name="Jarett J.K."/>
            <person name="Geller-Mcgrath D.E."/>
            <person name="Sieber C.M.K."/>
            <person name="Emerson J.B."/>
            <person name="Anantharaman K."/>
            <person name="Thomas B.C."/>
            <person name="Malmstrom R."/>
            <person name="Stieglmeier M."/>
            <person name="Klingl A."/>
            <person name="Woyke T."/>
            <person name="Ryan C.M."/>
            <person name="Banfield J.F."/>
        </authorList>
    </citation>
    <scope>NUCLEOTIDE SEQUENCE [LARGE SCALE GENOMIC DNA]</scope>
</reference>
<comment type="similarity">
    <text evidence="1">Belongs to the FemABX family.</text>
</comment>
<evidence type="ECO:0000313" key="7">
    <source>
        <dbReference type="EMBL" id="PIV00986.1"/>
    </source>
</evidence>
<evidence type="ECO:0000256" key="2">
    <source>
        <dbReference type="ARBA" id="ARBA00022679"/>
    </source>
</evidence>
<dbReference type="InterPro" id="IPR016181">
    <property type="entry name" value="Acyl_CoA_acyltransferase"/>
</dbReference>
<keyword evidence="2" id="KW-0808">Transferase</keyword>
<dbReference type="PROSITE" id="PS51191">
    <property type="entry name" value="FEMABX"/>
    <property type="match status" value="1"/>
</dbReference>
<dbReference type="EMBL" id="PEVC01000036">
    <property type="protein sequence ID" value="PIV00986.1"/>
    <property type="molecule type" value="Genomic_DNA"/>
</dbReference>
<keyword evidence="4" id="KW-0573">Peptidoglycan synthesis</keyword>
<evidence type="ECO:0000256" key="3">
    <source>
        <dbReference type="ARBA" id="ARBA00022960"/>
    </source>
</evidence>